<accession>A0ABY7BWK9</accession>
<proteinExistence type="predicted"/>
<sequence>MTANRPATEPTWTDPDDAPELTDAWFAGATVHEGGVVRRLPGQRGRGRKPAKESVTLRLDPDVLAYFRSTGPGWQTRLNDALKGIVAKTSEGRR</sequence>
<name>A0ABY7BWK9_9HYPH</name>
<dbReference type="Proteomes" id="UP001164020">
    <property type="component" value="Chromosome"/>
</dbReference>
<organism evidence="1 2">
    <name type="scientific">Jiella pelagia</name>
    <dbReference type="NCBI Taxonomy" id="2986949"/>
    <lineage>
        <taxon>Bacteria</taxon>
        <taxon>Pseudomonadati</taxon>
        <taxon>Pseudomonadota</taxon>
        <taxon>Alphaproteobacteria</taxon>
        <taxon>Hyphomicrobiales</taxon>
        <taxon>Aurantimonadaceae</taxon>
        <taxon>Jiella</taxon>
    </lineage>
</organism>
<dbReference type="InterPro" id="IPR025528">
    <property type="entry name" value="BrnA_antitoxin"/>
</dbReference>
<keyword evidence="2" id="KW-1185">Reference proteome</keyword>
<dbReference type="Pfam" id="PF14384">
    <property type="entry name" value="BrnA_antitoxin"/>
    <property type="match status" value="1"/>
</dbReference>
<dbReference type="EMBL" id="CP114029">
    <property type="protein sequence ID" value="WAP68234.1"/>
    <property type="molecule type" value="Genomic_DNA"/>
</dbReference>
<dbReference type="RefSeq" id="WP_268880707.1">
    <property type="nucleotide sequence ID" value="NZ_CP114029.1"/>
</dbReference>
<gene>
    <name evidence="1" type="ORF">OH818_23195</name>
</gene>
<evidence type="ECO:0000313" key="2">
    <source>
        <dbReference type="Proteomes" id="UP001164020"/>
    </source>
</evidence>
<evidence type="ECO:0000313" key="1">
    <source>
        <dbReference type="EMBL" id="WAP68234.1"/>
    </source>
</evidence>
<protein>
    <submittedName>
        <fullName evidence="1">BrnA antitoxin family protein</fullName>
    </submittedName>
</protein>
<reference evidence="1" key="1">
    <citation type="submission" date="2022-12" db="EMBL/GenBank/DDBJ databases">
        <title>Jiella pelagia sp. nov., isolated from phosphonate enriched culture of Northwest Pacific surface seawater.</title>
        <authorList>
            <person name="Shin D.Y."/>
            <person name="Hwang C.Y."/>
        </authorList>
    </citation>
    <scope>NUCLEOTIDE SEQUENCE</scope>
    <source>
        <strain evidence="1">HL-NP1</strain>
    </source>
</reference>